<feature type="compositionally biased region" description="Pro residues" evidence="1">
    <location>
        <begin position="54"/>
        <end position="63"/>
    </location>
</feature>
<dbReference type="RefSeq" id="WP_345688060.1">
    <property type="nucleotide sequence ID" value="NZ_BAABRO010000020.1"/>
</dbReference>
<accession>A0ABP9VYT0</accession>
<sequence length="63" mass="7049">MFPQESEFDMNVRVFSFAVLLLAVCSVGCAEKKVEKSYSASDVEQLLKDHPELSDPPPPEYAE</sequence>
<keyword evidence="3" id="KW-1185">Reference proteome</keyword>
<evidence type="ECO:0000313" key="2">
    <source>
        <dbReference type="EMBL" id="GAA5510283.1"/>
    </source>
</evidence>
<dbReference type="Proteomes" id="UP001416858">
    <property type="component" value="Unassembled WGS sequence"/>
</dbReference>
<name>A0ABP9VYT0_9BACT</name>
<evidence type="ECO:0000256" key="1">
    <source>
        <dbReference type="SAM" id="MobiDB-lite"/>
    </source>
</evidence>
<proteinExistence type="predicted"/>
<comment type="caution">
    <text evidence="2">The sequence shown here is derived from an EMBL/GenBank/DDBJ whole genome shotgun (WGS) entry which is preliminary data.</text>
</comment>
<dbReference type="EMBL" id="BAABRO010000020">
    <property type="protein sequence ID" value="GAA5510283.1"/>
    <property type="molecule type" value="Genomic_DNA"/>
</dbReference>
<gene>
    <name evidence="2" type="ORF">Rcae01_05791</name>
</gene>
<evidence type="ECO:0008006" key="4">
    <source>
        <dbReference type="Google" id="ProtNLM"/>
    </source>
</evidence>
<feature type="region of interest" description="Disordered" evidence="1">
    <location>
        <begin position="40"/>
        <end position="63"/>
    </location>
</feature>
<reference evidence="2 3" key="1">
    <citation type="submission" date="2024-02" db="EMBL/GenBank/DDBJ databases">
        <title>Rhodopirellula caenicola NBRC 110016.</title>
        <authorList>
            <person name="Ichikawa N."/>
            <person name="Katano-Makiyama Y."/>
            <person name="Hidaka K."/>
        </authorList>
    </citation>
    <scope>NUCLEOTIDE SEQUENCE [LARGE SCALE GENOMIC DNA]</scope>
    <source>
        <strain evidence="2 3">NBRC 110016</strain>
    </source>
</reference>
<organism evidence="2 3">
    <name type="scientific">Novipirellula caenicola</name>
    <dbReference type="NCBI Taxonomy" id="1536901"/>
    <lineage>
        <taxon>Bacteria</taxon>
        <taxon>Pseudomonadati</taxon>
        <taxon>Planctomycetota</taxon>
        <taxon>Planctomycetia</taxon>
        <taxon>Pirellulales</taxon>
        <taxon>Pirellulaceae</taxon>
        <taxon>Novipirellula</taxon>
    </lineage>
</organism>
<evidence type="ECO:0000313" key="3">
    <source>
        <dbReference type="Proteomes" id="UP001416858"/>
    </source>
</evidence>
<protein>
    <recommendedName>
        <fullName evidence="4">Secreted protein</fullName>
    </recommendedName>
</protein>